<dbReference type="AlphaFoldDB" id="A0A5D0EL93"/>
<dbReference type="Proteomes" id="UP000323012">
    <property type="component" value="Unassembled WGS sequence"/>
</dbReference>
<evidence type="ECO:0000313" key="1">
    <source>
        <dbReference type="EMBL" id="AMQ94069.1"/>
    </source>
</evidence>
<evidence type="ECO:0000313" key="2">
    <source>
        <dbReference type="EMBL" id="PHO20421.1"/>
    </source>
</evidence>
<sequence length="59" mass="6625">MNIKTTPDLLRAGAFLVKLQSQMLYCLSIKKAETFLVTYCRCATVHFQPAGVGFPFARQ</sequence>
<dbReference type="EMBL" id="CP012959">
    <property type="protein sequence ID" value="AMQ94069.1"/>
    <property type="molecule type" value="Genomic_DNA"/>
</dbReference>
<dbReference type="KEGG" id="aact:ACT75_05765"/>
<evidence type="ECO:0000313" key="4">
    <source>
        <dbReference type="Proteomes" id="UP000072236"/>
    </source>
</evidence>
<dbReference type="EMBL" id="VSED01000012">
    <property type="protein sequence ID" value="TYA38990.1"/>
    <property type="molecule type" value="Genomic_DNA"/>
</dbReference>
<evidence type="ECO:0000313" key="6">
    <source>
        <dbReference type="Proteomes" id="UP000323012"/>
    </source>
</evidence>
<organism evidence="3 6">
    <name type="scientific">Aggregatibacter actinomycetemcomitans</name>
    <name type="common">Actinobacillus actinomycetemcomitans</name>
    <name type="synonym">Haemophilus actinomycetemcomitans</name>
    <dbReference type="NCBI Taxonomy" id="714"/>
    <lineage>
        <taxon>Bacteria</taxon>
        <taxon>Pseudomonadati</taxon>
        <taxon>Pseudomonadota</taxon>
        <taxon>Gammaproteobacteria</taxon>
        <taxon>Pasteurellales</taxon>
        <taxon>Pasteurellaceae</taxon>
        <taxon>Aggregatibacter</taxon>
    </lineage>
</organism>
<reference evidence="1 4" key="1">
    <citation type="submission" date="2015-10" db="EMBL/GenBank/DDBJ databases">
        <title>Tn-seq of a polymicrobial infection.</title>
        <authorList>
            <person name="Stacy A."/>
            <person name="Rumbaugh K.P."/>
            <person name="Whiteley M."/>
        </authorList>
    </citation>
    <scope>NUCLEOTIDE SEQUENCE [LARGE SCALE GENOMIC DNA]</scope>
    <source>
        <strain evidence="1 4">624</strain>
    </source>
</reference>
<proteinExistence type="predicted"/>
<evidence type="ECO:0000313" key="5">
    <source>
        <dbReference type="Proteomes" id="UP000226080"/>
    </source>
</evidence>
<evidence type="ECO:0000313" key="3">
    <source>
        <dbReference type="EMBL" id="TYA38990.1"/>
    </source>
</evidence>
<reference evidence="2 5" key="2">
    <citation type="submission" date="2017-10" db="EMBL/GenBank/DDBJ databases">
        <title>Draft genome sequences of Aggregatibacter actinomycetemcomitans strains 310a and 310b.</title>
        <authorList>
            <person name="May A.C."/>
            <person name="Ohta H."/>
            <person name="Maeda H."/>
            <person name="Kokeguchi S."/>
            <person name="Cugini C."/>
        </authorList>
    </citation>
    <scope>NUCLEOTIDE SEQUENCE [LARGE SCALE GENOMIC DNA]</scope>
    <source>
        <strain evidence="2 5">310b</strain>
    </source>
</reference>
<dbReference type="RefSeq" id="WP_032998885.1">
    <property type="nucleotide sequence ID" value="NZ_CP012959.1"/>
</dbReference>
<protein>
    <submittedName>
        <fullName evidence="3">Uncharacterized protein</fullName>
    </submittedName>
</protein>
<name>A0A5D0EL93_AGGAC</name>
<keyword evidence="5" id="KW-1185">Reference proteome</keyword>
<dbReference type="Proteomes" id="UP000072236">
    <property type="component" value="Chromosome"/>
</dbReference>
<accession>A0A5D0EL93</accession>
<dbReference type="Proteomes" id="UP000226080">
    <property type="component" value="Unassembled WGS sequence"/>
</dbReference>
<dbReference type="EMBL" id="PCGW01000012">
    <property type="protein sequence ID" value="PHO20421.1"/>
    <property type="molecule type" value="Genomic_DNA"/>
</dbReference>
<gene>
    <name evidence="1" type="ORF">ACT75_05765</name>
    <name evidence="2" type="ORF">CQR80_07370</name>
    <name evidence="3" type="ORF">FXB79_05465</name>
</gene>
<reference evidence="3 6" key="3">
    <citation type="submission" date="2019-08" db="EMBL/GenBank/DDBJ databases">
        <title>Whole genome sequencing of Aggregatibacter actinomycetemcomitans cultured from blood stream infections in Denmark reveals a novel phylogenetic lineage expressing serotype a membrane O polysaccharide.</title>
        <authorList>
            <person name="Nedergaard S."/>
            <person name="Kobel C.M."/>
            <person name="Nielsen M.B."/>
            <person name="Moeller R.T."/>
            <person name="Jensen A.B."/>
            <person name="Noerskov-Lauritsen N."/>
        </authorList>
    </citation>
    <scope>NUCLEOTIDE SEQUENCE [LARGE SCALE GENOMIC DNA]</scope>
    <source>
        <strain evidence="3 6">PN_563</strain>
    </source>
</reference>